<dbReference type="RefSeq" id="WP_012725934.1">
    <property type="nucleotide sequence ID" value="NC_012669.1"/>
</dbReference>
<dbReference type="EMBL" id="CP001618">
    <property type="protein sequence ID" value="ACQ79154.1"/>
    <property type="molecule type" value="Genomic_DNA"/>
</dbReference>
<dbReference type="KEGG" id="bcv:Bcav_0893"/>
<name>C5BZI2_BEUC1</name>
<dbReference type="HOGENOM" id="CLU_030006_3_5_11"/>
<dbReference type="PANTHER" id="PTHR46211:SF1">
    <property type="entry name" value="GLYCEROPHOSPHODIESTER PHOSPHODIESTERASE, CYTOPLASMIC"/>
    <property type="match status" value="1"/>
</dbReference>
<dbReference type="GO" id="GO:0008889">
    <property type="term" value="F:glycerophosphodiester phosphodiesterase activity"/>
    <property type="evidence" value="ECO:0007669"/>
    <property type="project" value="UniProtKB-EC"/>
</dbReference>
<organism evidence="2 3">
    <name type="scientific">Beutenbergia cavernae (strain ATCC BAA-8 / DSM 12333 / CCUG 43141 / JCM 11478 / NBRC 16432 / NCIMB 13614 / HKI 0122)</name>
    <dbReference type="NCBI Taxonomy" id="471853"/>
    <lineage>
        <taxon>Bacteria</taxon>
        <taxon>Bacillati</taxon>
        <taxon>Actinomycetota</taxon>
        <taxon>Actinomycetes</taxon>
        <taxon>Micrococcales</taxon>
        <taxon>Beutenbergiaceae</taxon>
        <taxon>Beutenbergia</taxon>
    </lineage>
</organism>
<keyword evidence="3" id="KW-1185">Reference proteome</keyword>
<accession>C5BZI2</accession>
<reference evidence="2 3" key="1">
    <citation type="journal article" date="2009" name="Stand. Genomic Sci.">
        <title>Complete genome sequence of Beutenbergia cavernae type strain (HKI 0122).</title>
        <authorList>
            <person name="Land M."/>
            <person name="Pukall R."/>
            <person name="Abt B."/>
            <person name="Goker M."/>
            <person name="Rohde M."/>
            <person name="Glavina Del Rio T."/>
            <person name="Tice H."/>
            <person name="Copeland A."/>
            <person name="Cheng J.F."/>
            <person name="Lucas S."/>
            <person name="Chen F."/>
            <person name="Nolan M."/>
            <person name="Bruce D."/>
            <person name="Goodwin L."/>
            <person name="Pitluck S."/>
            <person name="Ivanova N."/>
            <person name="Mavromatis K."/>
            <person name="Ovchinnikova G."/>
            <person name="Pati A."/>
            <person name="Chen A."/>
            <person name="Palaniappan K."/>
            <person name="Hauser L."/>
            <person name="Chang Y.J."/>
            <person name="Jefferies C.C."/>
            <person name="Saunders E."/>
            <person name="Brettin T."/>
            <person name="Detter J.C."/>
            <person name="Han C."/>
            <person name="Chain P."/>
            <person name="Bristow J."/>
            <person name="Eisen J.A."/>
            <person name="Markowitz V."/>
            <person name="Hugenholtz P."/>
            <person name="Kyrpides N.C."/>
            <person name="Klenk H.P."/>
            <person name="Lapidus A."/>
        </authorList>
    </citation>
    <scope>NUCLEOTIDE SEQUENCE [LARGE SCALE GENOMIC DNA]</scope>
    <source>
        <strain evidence="3">ATCC BAA-8 / DSM 12333 / NBRC 16432</strain>
    </source>
</reference>
<dbReference type="Gene3D" id="3.20.20.190">
    <property type="entry name" value="Phosphatidylinositol (PI) phosphodiesterase"/>
    <property type="match status" value="1"/>
</dbReference>
<dbReference type="PANTHER" id="PTHR46211">
    <property type="entry name" value="GLYCEROPHOSPHORYL DIESTER PHOSPHODIESTERASE"/>
    <property type="match status" value="1"/>
</dbReference>
<dbReference type="AlphaFoldDB" id="C5BZI2"/>
<keyword evidence="2" id="KW-0378">Hydrolase</keyword>
<dbReference type="EC" id="3.1.4.46" evidence="2"/>
<dbReference type="InterPro" id="IPR030395">
    <property type="entry name" value="GP_PDE_dom"/>
</dbReference>
<dbReference type="PROSITE" id="PS51704">
    <property type="entry name" value="GP_PDE"/>
    <property type="match status" value="1"/>
</dbReference>
<evidence type="ECO:0000259" key="1">
    <source>
        <dbReference type="PROSITE" id="PS51704"/>
    </source>
</evidence>
<protein>
    <submittedName>
        <fullName evidence="2">Glycerophosphodiester phosphodiesterase</fullName>
        <ecNumber evidence="2">3.1.4.46</ecNumber>
    </submittedName>
</protein>
<evidence type="ECO:0000313" key="3">
    <source>
        <dbReference type="Proteomes" id="UP000007962"/>
    </source>
</evidence>
<dbReference type="Pfam" id="PF03009">
    <property type="entry name" value="GDPD"/>
    <property type="match status" value="1"/>
</dbReference>
<feature type="domain" description="GP-PDE" evidence="1">
    <location>
        <begin position="4"/>
        <end position="241"/>
    </location>
</feature>
<proteinExistence type="predicted"/>
<evidence type="ECO:0000313" key="2">
    <source>
        <dbReference type="EMBL" id="ACQ79154.1"/>
    </source>
</evidence>
<dbReference type="GO" id="GO:0006629">
    <property type="term" value="P:lipid metabolic process"/>
    <property type="evidence" value="ECO:0007669"/>
    <property type="project" value="InterPro"/>
</dbReference>
<dbReference type="STRING" id="471853.Bcav_0893"/>
<dbReference type="InterPro" id="IPR017946">
    <property type="entry name" value="PLC-like_Pdiesterase_TIM-brl"/>
</dbReference>
<dbReference type="Proteomes" id="UP000007962">
    <property type="component" value="Chromosome"/>
</dbReference>
<sequence length="245" mass="26717">MSAPLVIAHRGNSSVAPENTLVAYAAAARAEVAMIEVDVRMTADGEGVLVHDTTVDRTSNAQGLVADLDTEEIGRIDAGAWFDASFAGTRMPMWAETVDFFVSHPEVGMLLEIKAPWDREPLERLLTQVAEAGIADRVLAQTFYPDILRMLGEIVPNEPRGFLVQRIDDEVLALAAELGVTALNPQFPLVLERPELPGKIRAAGMQCMVWTPNEPHEWAQLLEIGVDGIITDRPDRLAGWLSAQG</sequence>
<dbReference type="SUPFAM" id="SSF51695">
    <property type="entry name" value="PLC-like phosphodiesterases"/>
    <property type="match status" value="1"/>
</dbReference>
<dbReference type="eggNOG" id="COG0584">
    <property type="taxonomic scope" value="Bacteria"/>
</dbReference>
<gene>
    <name evidence="2" type="ordered locus">Bcav_0893</name>
</gene>